<dbReference type="SUPFAM" id="SSF56935">
    <property type="entry name" value="Porins"/>
    <property type="match status" value="1"/>
</dbReference>
<dbReference type="InterPro" id="IPR000531">
    <property type="entry name" value="Beta-barrel_TonB"/>
</dbReference>
<keyword evidence="6 13" id="KW-0732">Signal</keyword>
<dbReference type="Gene3D" id="2.40.170.20">
    <property type="entry name" value="TonB-dependent receptor, beta-barrel domain"/>
    <property type="match status" value="1"/>
</dbReference>
<keyword evidence="7 12" id="KW-0798">TonB box</keyword>
<evidence type="ECO:0000256" key="13">
    <source>
        <dbReference type="SAM" id="SignalP"/>
    </source>
</evidence>
<dbReference type="PANTHER" id="PTHR30069">
    <property type="entry name" value="TONB-DEPENDENT OUTER MEMBRANE RECEPTOR"/>
    <property type="match status" value="1"/>
</dbReference>
<dbReference type="EMBL" id="LFZX01000089">
    <property type="protein sequence ID" value="KNC67167.1"/>
    <property type="molecule type" value="Genomic_DNA"/>
</dbReference>
<accession>A0A0L0ERQ8</accession>
<proteinExistence type="inferred from homology"/>
<sequence>MSMIKSLLPVSLILLSLPLSARQEALFELSFEELMDVTVELASKTAETAQSVPSSVTSFSQQQISLLGIRNVYELMNFVPGFQSTRGDWVGSVPKEHARGVYLDNGNILVMLNGQRLNDSSFGKASVYAPFIPVDVVEKVEFIRGPGSALYGSNAFLGVMNIVTRQSARQIQLSAGLHQSRHASLNYSHSPDSERHFHANVSVFATDGEIYRAQQARDPQSNLFVEFGGKWGAFSGSLHVTRTTLDEFMNLSSYSEDNFHTSRNIGAKLNHQARLSDKLDSDLTLSFIRHDIGSAGLIATAEELGLQQDFFNGPKWRSEDLTLNWDLAYQHSSDLALNWGLEYSLEEQSRAGTYTSHFDPVSGQIILEDQYYLGGIKPLNEFAAFDSLKQDFDSYATYLQLKYVLNEQLTLFTGLRFDEFIDIDSKLSPRIATIYQFNPQHAFKLQYGESFRIPVSNELNSNDDITQGNAQLKSENIKTTELVWHMAYTRWQLDLVLFENQLDDFIILEPVDMAQSRFTFNNAYSTNMQGLEISASFELSDASWFKLNYTQHFDDPFSASYKRFGSWQLHHKFDRWQVGLNGVWRSQVKVFPVFIPDDPDFQHYDQAAHWLIGGTVTWHLAANKQIRVKAQNLFDKQTSAFDPRVFDGRVPQAGQQLSLEYSYSF</sequence>
<evidence type="ECO:0000256" key="11">
    <source>
        <dbReference type="PROSITE-ProRule" id="PRU01360"/>
    </source>
</evidence>
<dbReference type="GO" id="GO:0015344">
    <property type="term" value="F:siderophore uptake transmembrane transporter activity"/>
    <property type="evidence" value="ECO:0007669"/>
    <property type="project" value="TreeGrafter"/>
</dbReference>
<keyword evidence="10 11" id="KW-0998">Cell outer membrane</keyword>
<evidence type="ECO:0000256" key="10">
    <source>
        <dbReference type="ARBA" id="ARBA00023237"/>
    </source>
</evidence>
<comment type="subcellular location">
    <subcellularLocation>
        <location evidence="1 11">Cell outer membrane</location>
        <topology evidence="1 11">Multi-pass membrane protein</topology>
    </subcellularLocation>
</comment>
<dbReference type="InterPro" id="IPR036942">
    <property type="entry name" value="Beta-barrel_TonB_sf"/>
</dbReference>
<reference evidence="17" key="1">
    <citation type="submission" date="2015-07" db="EMBL/GenBank/DDBJ databases">
        <title>Draft genome sequence of a Pseudoalteromonas rubra strain, OCN096, isolated from Kaneohe Bay, Oahu, Hawaii.</title>
        <authorList>
            <person name="Beurmann S."/>
            <person name="Ushijima B."/>
            <person name="Belcaid M."/>
            <person name="Callahan S.M."/>
            <person name="Aeby G.S."/>
        </authorList>
    </citation>
    <scope>NUCLEOTIDE SEQUENCE [LARGE SCALE GENOMIC DNA]</scope>
    <source>
        <strain evidence="17">OCN096</strain>
    </source>
</reference>
<evidence type="ECO:0000256" key="8">
    <source>
        <dbReference type="ARBA" id="ARBA00023136"/>
    </source>
</evidence>
<dbReference type="InterPro" id="IPR012910">
    <property type="entry name" value="Plug_dom"/>
</dbReference>
<dbReference type="Gene3D" id="2.170.130.10">
    <property type="entry name" value="TonB-dependent receptor, plug domain"/>
    <property type="match status" value="1"/>
</dbReference>
<dbReference type="InterPro" id="IPR037066">
    <property type="entry name" value="Plug_dom_sf"/>
</dbReference>
<dbReference type="PROSITE" id="PS52016">
    <property type="entry name" value="TONB_DEPENDENT_REC_3"/>
    <property type="match status" value="1"/>
</dbReference>
<keyword evidence="3 11" id="KW-0813">Transport</keyword>
<feature type="domain" description="TonB-dependent receptor plug" evidence="15">
    <location>
        <begin position="49"/>
        <end position="159"/>
    </location>
</feature>
<feature type="signal peptide" evidence="13">
    <location>
        <begin position="1"/>
        <end position="21"/>
    </location>
</feature>
<evidence type="ECO:0000313" key="17">
    <source>
        <dbReference type="Proteomes" id="UP000036850"/>
    </source>
</evidence>
<dbReference type="Pfam" id="PF07715">
    <property type="entry name" value="Plug"/>
    <property type="match status" value="1"/>
</dbReference>
<feature type="chain" id="PRO_5005538011" evidence="13">
    <location>
        <begin position="22"/>
        <end position="665"/>
    </location>
</feature>
<name>A0A0L0ERQ8_9GAMM</name>
<gene>
    <name evidence="16" type="ORF">AC626_12525</name>
</gene>
<dbReference type="PATRIC" id="fig|43658.6.peg.6142"/>
<dbReference type="GO" id="GO:0009279">
    <property type="term" value="C:cell outer membrane"/>
    <property type="evidence" value="ECO:0007669"/>
    <property type="project" value="UniProtKB-SubCell"/>
</dbReference>
<evidence type="ECO:0000256" key="9">
    <source>
        <dbReference type="ARBA" id="ARBA00023170"/>
    </source>
</evidence>
<dbReference type="PANTHER" id="PTHR30069:SF29">
    <property type="entry name" value="HEMOGLOBIN AND HEMOGLOBIN-HAPTOGLOBIN-BINDING PROTEIN 1-RELATED"/>
    <property type="match status" value="1"/>
</dbReference>
<keyword evidence="5 11" id="KW-0812">Transmembrane</keyword>
<evidence type="ECO:0000256" key="4">
    <source>
        <dbReference type="ARBA" id="ARBA00022452"/>
    </source>
</evidence>
<dbReference type="InterPro" id="IPR039426">
    <property type="entry name" value="TonB-dep_rcpt-like"/>
</dbReference>
<dbReference type="GO" id="GO:0044718">
    <property type="term" value="P:siderophore transmembrane transport"/>
    <property type="evidence" value="ECO:0007669"/>
    <property type="project" value="TreeGrafter"/>
</dbReference>
<keyword evidence="4 11" id="KW-1134">Transmembrane beta strand</keyword>
<evidence type="ECO:0000256" key="12">
    <source>
        <dbReference type="RuleBase" id="RU003357"/>
    </source>
</evidence>
<organism evidence="16 17">
    <name type="scientific">Pseudoalteromonas rubra</name>
    <dbReference type="NCBI Taxonomy" id="43658"/>
    <lineage>
        <taxon>Bacteria</taxon>
        <taxon>Pseudomonadati</taxon>
        <taxon>Pseudomonadota</taxon>
        <taxon>Gammaproteobacteria</taxon>
        <taxon>Alteromonadales</taxon>
        <taxon>Pseudoalteromonadaceae</taxon>
        <taxon>Pseudoalteromonas</taxon>
    </lineage>
</organism>
<feature type="domain" description="TonB-dependent receptor-like beta-barrel" evidence="14">
    <location>
        <begin position="230"/>
        <end position="633"/>
    </location>
</feature>
<protein>
    <submittedName>
        <fullName evidence="16">Ferric-rhodotorulic acid transporter</fullName>
    </submittedName>
</protein>
<comment type="caution">
    <text evidence="16">The sequence shown here is derived from an EMBL/GenBank/DDBJ whole genome shotgun (WGS) entry which is preliminary data.</text>
</comment>
<evidence type="ECO:0000256" key="2">
    <source>
        <dbReference type="ARBA" id="ARBA00008143"/>
    </source>
</evidence>
<dbReference type="Proteomes" id="UP000036850">
    <property type="component" value="Unassembled WGS sequence"/>
</dbReference>
<keyword evidence="9" id="KW-0675">Receptor</keyword>
<keyword evidence="8 11" id="KW-0472">Membrane</keyword>
<evidence type="ECO:0000259" key="14">
    <source>
        <dbReference type="Pfam" id="PF00593"/>
    </source>
</evidence>
<evidence type="ECO:0000256" key="1">
    <source>
        <dbReference type="ARBA" id="ARBA00004571"/>
    </source>
</evidence>
<evidence type="ECO:0000256" key="6">
    <source>
        <dbReference type="ARBA" id="ARBA00022729"/>
    </source>
</evidence>
<dbReference type="Pfam" id="PF00593">
    <property type="entry name" value="TonB_dep_Rec_b-barrel"/>
    <property type="match status" value="1"/>
</dbReference>
<evidence type="ECO:0000256" key="3">
    <source>
        <dbReference type="ARBA" id="ARBA00022448"/>
    </source>
</evidence>
<comment type="similarity">
    <text evidence="2">Belongs to the TonB-dependent receptor family. Hemoglobin/haptoglobin binding protein subfamily.</text>
</comment>
<evidence type="ECO:0000259" key="15">
    <source>
        <dbReference type="Pfam" id="PF07715"/>
    </source>
</evidence>
<evidence type="ECO:0000256" key="7">
    <source>
        <dbReference type="ARBA" id="ARBA00023077"/>
    </source>
</evidence>
<evidence type="ECO:0000256" key="5">
    <source>
        <dbReference type="ARBA" id="ARBA00022692"/>
    </source>
</evidence>
<dbReference type="AlphaFoldDB" id="A0A0L0ERQ8"/>
<evidence type="ECO:0000313" key="16">
    <source>
        <dbReference type="EMBL" id="KNC67167.1"/>
    </source>
</evidence>